<dbReference type="EMBL" id="JAVXUO010002164">
    <property type="protein sequence ID" value="KAK2975733.1"/>
    <property type="molecule type" value="Genomic_DNA"/>
</dbReference>
<reference evidence="5" key="1">
    <citation type="submission" date="2022-12" db="EMBL/GenBank/DDBJ databases">
        <title>Draft genome assemblies for two species of Escallonia (Escalloniales).</title>
        <authorList>
            <person name="Chanderbali A."/>
            <person name="Dervinis C."/>
            <person name="Anghel I."/>
            <person name="Soltis D."/>
            <person name="Soltis P."/>
            <person name="Zapata F."/>
        </authorList>
    </citation>
    <scope>NUCLEOTIDE SEQUENCE</scope>
    <source>
        <strain evidence="5">UCBG92.1500</strain>
        <tissue evidence="5">Leaf</tissue>
    </source>
</reference>
<dbReference type="Pfam" id="PF02536">
    <property type="entry name" value="mTERF"/>
    <property type="match status" value="1"/>
</dbReference>
<comment type="similarity">
    <text evidence="1">Belongs to the mTERF family.</text>
</comment>
<dbReference type="SMART" id="SM00733">
    <property type="entry name" value="Mterf"/>
    <property type="match status" value="6"/>
</dbReference>
<dbReference type="Gene3D" id="1.25.70.10">
    <property type="entry name" value="Transcription termination factor 3, mitochondrial"/>
    <property type="match status" value="2"/>
</dbReference>
<keyword evidence="2" id="KW-0806">Transcription termination</keyword>
<protein>
    <recommendedName>
        <fullName evidence="7">Mitochondrial transcription termination factor family protein</fullName>
    </recommendedName>
</protein>
<evidence type="ECO:0000256" key="3">
    <source>
        <dbReference type="ARBA" id="ARBA00022946"/>
    </source>
</evidence>
<organism evidence="5 6">
    <name type="scientific">Escallonia rubra</name>
    <dbReference type="NCBI Taxonomy" id="112253"/>
    <lineage>
        <taxon>Eukaryota</taxon>
        <taxon>Viridiplantae</taxon>
        <taxon>Streptophyta</taxon>
        <taxon>Embryophyta</taxon>
        <taxon>Tracheophyta</taxon>
        <taxon>Spermatophyta</taxon>
        <taxon>Magnoliopsida</taxon>
        <taxon>eudicotyledons</taxon>
        <taxon>Gunneridae</taxon>
        <taxon>Pentapetalae</taxon>
        <taxon>asterids</taxon>
        <taxon>campanulids</taxon>
        <taxon>Escalloniales</taxon>
        <taxon>Escalloniaceae</taxon>
        <taxon>Escallonia</taxon>
    </lineage>
</organism>
<keyword evidence="3" id="KW-0809">Transit peptide</keyword>
<sequence length="466" mass="53595">MFALICKRSGSPVDPRISRITQLGYLQISPLTSFSSQTTSLLLPDKSKQQESFVVSYLVNNCGLSLEVAISKSKRLHFESSLKPDSVITLFKDHGFTSTHITKLITTCPNLLLADPDKTLLPKLEFYRSIGASNCDLASGPALLNYSLHKRVIPCYQFLRSMLLSDQKAILVLKRLSCNFLHDVQSNLAPNVALLKQVGVPQHYTSKAVLKYPHIMSTETHRFDDSVKEVLKMGFDPSKVFFVQALSVICGQSKSSWEHKKVVYKRWGWCDHEISSAFRKHPLCMTKSESKIMNVMDFLVNKMGFQSSAIVRTANVLYYSLEKRIIPRCSVVRFLVLCYQQTFKHRASSQQVVDRKRIFFFFILLIFFRLYWCCDVVDGVCILVVLAEWDGINKSRGLVKVEEKWEMELKLTNFEKRIKPRVNLPSFLADSSRNWDIIRISYISKGFNTERFPDETRTERNTQLHI</sequence>
<evidence type="ECO:0000313" key="5">
    <source>
        <dbReference type="EMBL" id="KAK2975733.1"/>
    </source>
</evidence>
<dbReference type="PANTHER" id="PTHR13068">
    <property type="entry name" value="CGI-12 PROTEIN-RELATED"/>
    <property type="match status" value="1"/>
</dbReference>
<evidence type="ECO:0008006" key="7">
    <source>
        <dbReference type="Google" id="ProtNLM"/>
    </source>
</evidence>
<accession>A0AA88U9S4</accession>
<keyword evidence="4" id="KW-0812">Transmembrane</keyword>
<dbReference type="GO" id="GO:0003676">
    <property type="term" value="F:nucleic acid binding"/>
    <property type="evidence" value="ECO:0007669"/>
    <property type="project" value="InterPro"/>
</dbReference>
<evidence type="ECO:0000256" key="4">
    <source>
        <dbReference type="SAM" id="Phobius"/>
    </source>
</evidence>
<evidence type="ECO:0000256" key="2">
    <source>
        <dbReference type="ARBA" id="ARBA00022472"/>
    </source>
</evidence>
<feature type="transmembrane region" description="Helical" evidence="4">
    <location>
        <begin position="358"/>
        <end position="386"/>
    </location>
</feature>
<keyword evidence="2" id="KW-0805">Transcription regulation</keyword>
<dbReference type="InterPro" id="IPR038538">
    <property type="entry name" value="MTERF_sf"/>
</dbReference>
<gene>
    <name evidence="5" type="ORF">RJ640_002794</name>
</gene>
<evidence type="ECO:0000313" key="6">
    <source>
        <dbReference type="Proteomes" id="UP001187471"/>
    </source>
</evidence>
<proteinExistence type="inferred from homology"/>
<keyword evidence="6" id="KW-1185">Reference proteome</keyword>
<keyword evidence="2" id="KW-0804">Transcription</keyword>
<name>A0AA88U9S4_9ASTE</name>
<dbReference type="AlphaFoldDB" id="A0AA88U9S4"/>
<evidence type="ECO:0000256" key="1">
    <source>
        <dbReference type="ARBA" id="ARBA00007692"/>
    </source>
</evidence>
<comment type="caution">
    <text evidence="5">The sequence shown here is derived from an EMBL/GenBank/DDBJ whole genome shotgun (WGS) entry which is preliminary data.</text>
</comment>
<keyword evidence="4" id="KW-0472">Membrane</keyword>
<dbReference type="FunFam" id="1.25.70.10:FF:000001">
    <property type="entry name" value="Mitochondrial transcription termination factor-like"/>
    <property type="match status" value="1"/>
</dbReference>
<dbReference type="GO" id="GO:0006353">
    <property type="term" value="P:DNA-templated transcription termination"/>
    <property type="evidence" value="ECO:0007669"/>
    <property type="project" value="UniProtKB-KW"/>
</dbReference>
<dbReference type="InterPro" id="IPR003690">
    <property type="entry name" value="MTERF"/>
</dbReference>
<keyword evidence="4" id="KW-1133">Transmembrane helix</keyword>
<dbReference type="PANTHER" id="PTHR13068:SF133">
    <property type="entry name" value="MITOCHONDRIAL TRANSCRIPTION TERMINATION FACTOR FAMILY PROTEIN"/>
    <property type="match status" value="1"/>
</dbReference>
<dbReference type="Proteomes" id="UP001187471">
    <property type="component" value="Unassembled WGS sequence"/>
</dbReference>